<dbReference type="InterPro" id="IPR011184">
    <property type="entry name" value="DNA_mismatch_repair_Msh2"/>
</dbReference>
<dbReference type="AlphaFoldDB" id="A0AA85JGL0"/>
<dbReference type="Gene3D" id="3.40.1170.10">
    <property type="entry name" value="DNA repair protein MutS, domain I"/>
    <property type="match status" value="1"/>
</dbReference>
<name>A0AA85JGL0_TRIRE</name>
<evidence type="ECO:0000256" key="5">
    <source>
        <dbReference type="ARBA" id="ARBA00023125"/>
    </source>
</evidence>
<dbReference type="InterPro" id="IPR007861">
    <property type="entry name" value="DNA_mismatch_repair_MutS_clamp"/>
</dbReference>
<dbReference type="SUPFAM" id="SSF48334">
    <property type="entry name" value="DNA repair protein MutS, domain III"/>
    <property type="match status" value="1"/>
</dbReference>
<dbReference type="InterPro" id="IPR027417">
    <property type="entry name" value="P-loop_NTPase"/>
</dbReference>
<dbReference type="InterPro" id="IPR045076">
    <property type="entry name" value="MutS"/>
</dbReference>
<evidence type="ECO:0000256" key="2">
    <source>
        <dbReference type="ARBA" id="ARBA00022741"/>
    </source>
</evidence>
<evidence type="ECO:0000256" key="1">
    <source>
        <dbReference type="ARBA" id="ARBA00006271"/>
    </source>
</evidence>
<keyword evidence="4" id="KW-0067">ATP-binding</keyword>
<dbReference type="SMART" id="SM00534">
    <property type="entry name" value="MUTSac"/>
    <property type="match status" value="1"/>
</dbReference>
<keyword evidence="2" id="KW-0547">Nucleotide-binding</keyword>
<reference evidence="9" key="1">
    <citation type="submission" date="2022-06" db="EMBL/GenBank/DDBJ databases">
        <authorList>
            <person name="Berger JAMES D."/>
            <person name="Berger JAMES D."/>
        </authorList>
    </citation>
    <scope>NUCLEOTIDE SEQUENCE [LARGE SCALE GENOMIC DNA]</scope>
</reference>
<sequence>MVEDEFYSFWKSLGPKPPTTLRCFERGEIMTLHDADALLVAKDYFKNPSLVKRFSGGKSNMSYVTIKRQNTDFLRHFLLKRQYRIEVYCSNTKSGRDNGWILKFKVSPGNLGPVEDILMSASDSIEASGLCSLNVKQVNEQFHIHLAFCHKESRKFLIGEFVDSVHLANLETALVQLEARECLIPVGLVSRPDVSKPSEITALETAVSEHIGLIFERTGILATELKKSEFSHANCVQDLGHLLRSSQKECANVSIMYEKEFLLKGALACLSAIITFLDLKADDMNVNTFILEKFNLENYVRLDSAASRALHLLPGPDDKNKFHSVYGTLNNCRTSQGQRLLAQWLRQPLVDKSKIEERLDLVESFVEETSIRRGLHEDFLRRIPDLQRLSRRLQKKRASGLQDVYRIYQGVIRLPHAIALMRQYTGSKQSVVEECLIAPLQESVADFSQFKEMVESTIDLDYVSQRNEFIIRADFDDGLRELRDKLNNLEEQIKEEFARCARKLNLEQNKSIKLETNDQHGYFMRVTLRDEKCLRDVKSFEILDTQKGGVRFRNEKMTTLNEAYSEVKREYTDAQQSIVDEVVRVAAGYMDPINKLNADTALLDVIVSLAIAAVSSSGMPYVRPTILPQESGRIILKEARHPCLEMQDRVCVIPNDVHLEREKQIFLVITGPNMGGKSTYIHSVGVIVAMAQIGSFVPCSYAELMPVDAIMARVGAADYQSRGVSTFLAEMLETSAVLRSVTQNSLVIIDELGRGTSTYDGFGLAWAVASFLAGPQVGCFSLFATHFHELTSLAYHMPRRVANLRVLCNVSHDDEADAESEAKVTMLYKVEPGVCSRSYGLDVARLAGLPMEVIKQAESEASKDEQLESIWLKLDKEFSSTLTKDSGGDVINESPAVAVANELCPRIVEMLDQVIKEAEVNNSPMLSDSLATKVSEATRQLLLDKPNNLPSDILLSLA</sequence>
<dbReference type="Gene3D" id="1.10.1420.10">
    <property type="match status" value="2"/>
</dbReference>
<evidence type="ECO:0000313" key="10">
    <source>
        <dbReference type="WBParaSite" id="TREG1_19170.1"/>
    </source>
</evidence>
<dbReference type="PANTHER" id="PTHR11361">
    <property type="entry name" value="DNA MISMATCH REPAIR PROTEIN MUTS FAMILY MEMBER"/>
    <property type="match status" value="1"/>
</dbReference>
<dbReference type="GO" id="GO:0006298">
    <property type="term" value="P:mismatch repair"/>
    <property type="evidence" value="ECO:0007669"/>
    <property type="project" value="InterPro"/>
</dbReference>
<dbReference type="PROSITE" id="PS00486">
    <property type="entry name" value="DNA_MISMATCH_REPAIR_2"/>
    <property type="match status" value="1"/>
</dbReference>
<dbReference type="FunFam" id="1.10.1420.10:FF:000003">
    <property type="entry name" value="DNA mismatch repair protein"/>
    <property type="match status" value="1"/>
</dbReference>
<evidence type="ECO:0000256" key="4">
    <source>
        <dbReference type="ARBA" id="ARBA00022840"/>
    </source>
</evidence>
<dbReference type="InterPro" id="IPR036678">
    <property type="entry name" value="MutS_con_dom_sf"/>
</dbReference>
<keyword evidence="5" id="KW-0238">DNA-binding</keyword>
<dbReference type="GO" id="GO:0140664">
    <property type="term" value="F:ATP-dependent DNA damage sensor activity"/>
    <property type="evidence" value="ECO:0007669"/>
    <property type="project" value="InterPro"/>
</dbReference>
<dbReference type="Gene3D" id="3.40.50.300">
    <property type="entry name" value="P-loop containing nucleotide triphosphate hydrolases"/>
    <property type="match status" value="1"/>
</dbReference>
<dbReference type="Proteomes" id="UP000050795">
    <property type="component" value="Unassembled WGS sequence"/>
</dbReference>
<evidence type="ECO:0000313" key="9">
    <source>
        <dbReference type="Proteomes" id="UP000050795"/>
    </source>
</evidence>
<dbReference type="SMART" id="SM00533">
    <property type="entry name" value="MUTSd"/>
    <property type="match status" value="1"/>
</dbReference>
<organism evidence="9 10">
    <name type="scientific">Trichobilharzia regenti</name>
    <name type="common">Nasal bird schistosome</name>
    <dbReference type="NCBI Taxonomy" id="157069"/>
    <lineage>
        <taxon>Eukaryota</taxon>
        <taxon>Metazoa</taxon>
        <taxon>Spiralia</taxon>
        <taxon>Lophotrochozoa</taxon>
        <taxon>Platyhelminthes</taxon>
        <taxon>Trematoda</taxon>
        <taxon>Digenea</taxon>
        <taxon>Strigeidida</taxon>
        <taxon>Schistosomatoidea</taxon>
        <taxon>Schistosomatidae</taxon>
        <taxon>Trichobilharzia</taxon>
    </lineage>
</organism>
<dbReference type="PANTHER" id="PTHR11361:SF35">
    <property type="entry name" value="DNA MISMATCH REPAIR PROTEIN MSH2"/>
    <property type="match status" value="1"/>
</dbReference>
<dbReference type="SUPFAM" id="SSF52540">
    <property type="entry name" value="P-loop containing nucleoside triphosphate hydrolases"/>
    <property type="match status" value="1"/>
</dbReference>
<dbReference type="InterPro" id="IPR007696">
    <property type="entry name" value="DNA_mismatch_repair_MutS_core"/>
</dbReference>
<proteinExistence type="inferred from homology"/>
<feature type="domain" description="DNA mismatch repair proteins mutS family" evidence="8">
    <location>
        <begin position="745"/>
        <end position="761"/>
    </location>
</feature>
<feature type="coiled-coil region" evidence="7">
    <location>
        <begin position="472"/>
        <end position="506"/>
    </location>
</feature>
<keyword evidence="6" id="KW-0234">DNA repair</keyword>
<dbReference type="GO" id="GO:0030983">
    <property type="term" value="F:mismatched DNA binding"/>
    <property type="evidence" value="ECO:0007669"/>
    <property type="project" value="InterPro"/>
</dbReference>
<dbReference type="InterPro" id="IPR036187">
    <property type="entry name" value="DNA_mismatch_repair_MutS_sf"/>
</dbReference>
<accession>A0AA85JGL0</accession>
<dbReference type="Pfam" id="PF05190">
    <property type="entry name" value="MutS_IV"/>
    <property type="match status" value="1"/>
</dbReference>
<dbReference type="GO" id="GO:0006312">
    <property type="term" value="P:mitotic recombination"/>
    <property type="evidence" value="ECO:0007669"/>
    <property type="project" value="TreeGrafter"/>
</dbReference>
<dbReference type="Pfam" id="PF01624">
    <property type="entry name" value="MutS_I"/>
    <property type="match status" value="1"/>
</dbReference>
<dbReference type="GO" id="GO:0005524">
    <property type="term" value="F:ATP binding"/>
    <property type="evidence" value="ECO:0007669"/>
    <property type="project" value="UniProtKB-KW"/>
</dbReference>
<keyword evidence="3" id="KW-0227">DNA damage</keyword>
<comment type="similarity">
    <text evidence="1">Belongs to the DNA mismatch repair MutS family.</text>
</comment>
<dbReference type="InterPro" id="IPR016151">
    <property type="entry name" value="DNA_mismatch_repair_MutS_N"/>
</dbReference>
<dbReference type="Gene3D" id="3.30.420.110">
    <property type="entry name" value="MutS, connector domain"/>
    <property type="match status" value="1"/>
</dbReference>
<evidence type="ECO:0000256" key="7">
    <source>
        <dbReference type="SAM" id="Coils"/>
    </source>
</evidence>
<keyword evidence="9" id="KW-1185">Reference proteome</keyword>
<reference evidence="10" key="2">
    <citation type="submission" date="2023-11" db="UniProtKB">
        <authorList>
            <consortium name="WormBaseParasite"/>
        </authorList>
    </citation>
    <scope>IDENTIFICATION</scope>
</reference>
<keyword evidence="7" id="KW-0175">Coiled coil</keyword>
<dbReference type="WBParaSite" id="TREG1_19170.1">
    <property type="protein sequence ID" value="TREG1_19170.1"/>
    <property type="gene ID" value="TREG1_19170"/>
</dbReference>
<evidence type="ECO:0000256" key="3">
    <source>
        <dbReference type="ARBA" id="ARBA00022763"/>
    </source>
</evidence>
<protein>
    <recommendedName>
        <fullName evidence="8">DNA mismatch repair proteins mutS family domain-containing protein</fullName>
    </recommendedName>
</protein>
<dbReference type="GO" id="GO:0032301">
    <property type="term" value="C:MutSalpha complex"/>
    <property type="evidence" value="ECO:0007669"/>
    <property type="project" value="TreeGrafter"/>
</dbReference>
<dbReference type="PIRSF" id="PIRSF005813">
    <property type="entry name" value="MSH2"/>
    <property type="match status" value="1"/>
</dbReference>
<dbReference type="InterPro" id="IPR000432">
    <property type="entry name" value="DNA_mismatch_repair_MutS_C"/>
</dbReference>
<dbReference type="Pfam" id="PF00488">
    <property type="entry name" value="MutS_V"/>
    <property type="match status" value="1"/>
</dbReference>
<evidence type="ECO:0000256" key="6">
    <source>
        <dbReference type="ARBA" id="ARBA00023204"/>
    </source>
</evidence>
<dbReference type="Pfam" id="PF05192">
    <property type="entry name" value="MutS_III"/>
    <property type="match status" value="1"/>
</dbReference>
<evidence type="ECO:0000259" key="8">
    <source>
        <dbReference type="PROSITE" id="PS00486"/>
    </source>
</evidence>
<dbReference type="InterPro" id="IPR007695">
    <property type="entry name" value="DNA_mismatch_repair_MutS-lik_N"/>
</dbReference>